<dbReference type="Proteomes" id="UP000681414">
    <property type="component" value="Unassembled WGS sequence"/>
</dbReference>
<feature type="domain" description="Xylose isomerase-like TIM barrel" evidence="1">
    <location>
        <begin position="20"/>
        <end position="255"/>
    </location>
</feature>
<dbReference type="AlphaFoldDB" id="A0A942TD32"/>
<organism evidence="2 3">
    <name type="scientific">Lederbergia citri</name>
    <dbReference type="NCBI Taxonomy" id="2833580"/>
    <lineage>
        <taxon>Bacteria</taxon>
        <taxon>Bacillati</taxon>
        <taxon>Bacillota</taxon>
        <taxon>Bacilli</taxon>
        <taxon>Bacillales</taxon>
        <taxon>Bacillaceae</taxon>
        <taxon>Lederbergia</taxon>
    </lineage>
</organism>
<protein>
    <submittedName>
        <fullName evidence="2">Sugar phosphate isomerase/epimerase</fullName>
    </submittedName>
</protein>
<dbReference type="GO" id="GO:0016853">
    <property type="term" value="F:isomerase activity"/>
    <property type="evidence" value="ECO:0007669"/>
    <property type="project" value="UniProtKB-KW"/>
</dbReference>
<dbReference type="RefSeq" id="WP_213123457.1">
    <property type="nucleotide sequence ID" value="NZ_JAGYPG010000001.1"/>
</dbReference>
<comment type="caution">
    <text evidence="2">The sequence shown here is derived from an EMBL/GenBank/DDBJ whole genome shotgun (WGS) entry which is preliminary data.</text>
</comment>
<dbReference type="InterPro" id="IPR013022">
    <property type="entry name" value="Xyl_isomerase-like_TIM-brl"/>
</dbReference>
<keyword evidence="3" id="KW-1185">Reference proteome</keyword>
<evidence type="ECO:0000313" key="3">
    <source>
        <dbReference type="Proteomes" id="UP000681414"/>
    </source>
</evidence>
<dbReference type="PANTHER" id="PTHR12110:SF21">
    <property type="entry name" value="XYLOSE ISOMERASE-LIKE TIM BARREL DOMAIN-CONTAINING PROTEIN"/>
    <property type="match status" value="1"/>
</dbReference>
<name>A0A942TD32_9BACI</name>
<dbReference type="Pfam" id="PF01261">
    <property type="entry name" value="AP_endonuc_2"/>
    <property type="match status" value="1"/>
</dbReference>
<dbReference type="PANTHER" id="PTHR12110">
    <property type="entry name" value="HYDROXYPYRUVATE ISOMERASE"/>
    <property type="match status" value="1"/>
</dbReference>
<reference evidence="2 3" key="1">
    <citation type="submission" date="2021-05" db="EMBL/GenBank/DDBJ databases">
        <title>Novel Bacillus species.</title>
        <authorList>
            <person name="Liu G."/>
        </authorList>
    </citation>
    <scope>NUCLEOTIDE SEQUENCE [LARGE SCALE GENOMIC DNA]</scope>
    <source>
        <strain evidence="3">FJAT-49780</strain>
    </source>
</reference>
<evidence type="ECO:0000259" key="1">
    <source>
        <dbReference type="Pfam" id="PF01261"/>
    </source>
</evidence>
<dbReference type="SUPFAM" id="SSF51658">
    <property type="entry name" value="Xylose isomerase-like"/>
    <property type="match status" value="1"/>
</dbReference>
<dbReference type="EMBL" id="JAGYPG010000001">
    <property type="protein sequence ID" value="MBS4194259.1"/>
    <property type="molecule type" value="Genomic_DNA"/>
</dbReference>
<dbReference type="Gene3D" id="3.20.20.150">
    <property type="entry name" value="Divalent-metal-dependent TIM barrel enzymes"/>
    <property type="match status" value="1"/>
</dbReference>
<proteinExistence type="predicted"/>
<dbReference type="InterPro" id="IPR036237">
    <property type="entry name" value="Xyl_isomerase-like_sf"/>
</dbReference>
<evidence type="ECO:0000313" key="2">
    <source>
        <dbReference type="EMBL" id="MBS4194259.1"/>
    </source>
</evidence>
<keyword evidence="2" id="KW-0413">Isomerase</keyword>
<gene>
    <name evidence="2" type="ORF">KHA97_04105</name>
</gene>
<dbReference type="InterPro" id="IPR050312">
    <property type="entry name" value="IolE/XylAMocC-like"/>
</dbReference>
<accession>A0A942TD32</accession>
<sequence>MDVGVVSRSFPQLNNHETAELLSKNGFKWTELCFSQTDSNYWVYNGHSDMKNLTNEESIKILDTYRNEGVEVTAIGVFTNLLETNEKEAEENLAYFERLIEIAGINQVPFVSTECGFIPGKRGVNADTYEADFQRIVENVKHLSKIAEKNNVSIAIEPCVLDIIPSAKRMVDFIDQVGSVRVKVLLDPANLIANNSEEDMFAYLASHIAYFHGKDRKVNDTYGRAIGDGDINWPLFLHLYHKYTENVPFIMEYVNIDNFCDIRDRVIHFDEIASFQFK</sequence>